<dbReference type="RefSeq" id="WP_055298273.1">
    <property type="nucleotide sequence ID" value="NZ_CZAP01000001.1"/>
</dbReference>
<dbReference type="EMBL" id="CZAP01000001">
    <property type="protein sequence ID" value="CUO80582.1"/>
    <property type="molecule type" value="Genomic_DNA"/>
</dbReference>
<reference evidence="1 2" key="1">
    <citation type="submission" date="2015-09" db="EMBL/GenBank/DDBJ databases">
        <authorList>
            <consortium name="Pathogen Informatics"/>
        </authorList>
    </citation>
    <scope>NUCLEOTIDE SEQUENCE [LARGE SCALE GENOMIC DNA]</scope>
    <source>
        <strain evidence="1 2">2789STDY5834899</strain>
    </source>
</reference>
<accession>A0A174I003</accession>
<name>A0A174I003_BACT4</name>
<protein>
    <submittedName>
        <fullName evidence="1">Uncharacterized protein</fullName>
    </submittedName>
</protein>
<dbReference type="Gene3D" id="2.30.30.110">
    <property type="match status" value="1"/>
</dbReference>
<evidence type="ECO:0000313" key="2">
    <source>
        <dbReference type="Proteomes" id="UP000095576"/>
    </source>
</evidence>
<sequence length="150" mass="16976">MTTLFEMLNNDSIKAIAKNTVKVGDVYRIKMDERNGIKPKAGDKSRNKYFIVLGFDSEGNAYGGVIINSEINPNIPQSMKNCHLHIECSKYSFLDHDSYVDCSKLKIANIEKFGKWQYLGFFSLEDVQLITTTIQGSPNETKEHLAMFGL</sequence>
<organism evidence="1 2">
    <name type="scientific">Bacteroides thetaiotaomicron</name>
    <dbReference type="NCBI Taxonomy" id="818"/>
    <lineage>
        <taxon>Bacteria</taxon>
        <taxon>Pseudomonadati</taxon>
        <taxon>Bacteroidota</taxon>
        <taxon>Bacteroidia</taxon>
        <taxon>Bacteroidales</taxon>
        <taxon>Bacteroidaceae</taxon>
        <taxon>Bacteroides</taxon>
    </lineage>
</organism>
<proteinExistence type="predicted"/>
<dbReference type="InterPro" id="IPR011067">
    <property type="entry name" value="Plasmid_toxin/cell-grow_inhib"/>
</dbReference>
<dbReference type="AlphaFoldDB" id="A0A174I003"/>
<dbReference type="Proteomes" id="UP000095576">
    <property type="component" value="Unassembled WGS sequence"/>
</dbReference>
<gene>
    <name evidence="1" type="ORF">ERS852511_00144</name>
</gene>
<evidence type="ECO:0000313" key="1">
    <source>
        <dbReference type="EMBL" id="CUO80582.1"/>
    </source>
</evidence>